<reference evidence="5 7" key="2">
    <citation type="journal article" date="2013" name="Nature">
        <title>Insights into bilaterian evolution from three spiralian genomes.</title>
        <authorList>
            <person name="Simakov O."/>
            <person name="Marletaz F."/>
            <person name="Cho S.J."/>
            <person name="Edsinger-Gonzales E."/>
            <person name="Havlak P."/>
            <person name="Hellsten U."/>
            <person name="Kuo D.H."/>
            <person name="Larsson T."/>
            <person name="Lv J."/>
            <person name="Arendt D."/>
            <person name="Savage R."/>
            <person name="Osoegawa K."/>
            <person name="de Jong P."/>
            <person name="Grimwood J."/>
            <person name="Chapman J.A."/>
            <person name="Shapiro H."/>
            <person name="Aerts A."/>
            <person name="Otillar R.P."/>
            <person name="Terry A.Y."/>
            <person name="Boore J.L."/>
            <person name="Grigoriev I.V."/>
            <person name="Lindberg D.R."/>
            <person name="Seaver E.C."/>
            <person name="Weisblat D.A."/>
            <person name="Putnam N.H."/>
            <person name="Rokhsar D.S."/>
        </authorList>
    </citation>
    <scope>NUCLEOTIDE SEQUENCE</scope>
    <source>
        <strain evidence="5 7">I ESC-2004</strain>
    </source>
</reference>
<evidence type="ECO:0000313" key="6">
    <source>
        <dbReference type="EnsemblMetazoa" id="CapteP229234"/>
    </source>
</evidence>
<proteinExistence type="predicted"/>
<dbReference type="Pfam" id="PF00431">
    <property type="entry name" value="CUB"/>
    <property type="match status" value="1"/>
</dbReference>
<feature type="non-terminal residue" evidence="5">
    <location>
        <position position="263"/>
    </location>
</feature>
<dbReference type="InterPro" id="IPR000859">
    <property type="entry name" value="CUB_dom"/>
</dbReference>
<reference evidence="6" key="3">
    <citation type="submission" date="2015-06" db="UniProtKB">
        <authorList>
            <consortium name="EnsemblMetazoa"/>
        </authorList>
    </citation>
    <scope>IDENTIFICATION</scope>
</reference>
<dbReference type="SMART" id="SM00042">
    <property type="entry name" value="CUB"/>
    <property type="match status" value="1"/>
</dbReference>
<evidence type="ECO:0000313" key="5">
    <source>
        <dbReference type="EMBL" id="ELU13940.1"/>
    </source>
</evidence>
<reference evidence="7" key="1">
    <citation type="submission" date="2012-12" db="EMBL/GenBank/DDBJ databases">
        <authorList>
            <person name="Hellsten U."/>
            <person name="Grimwood J."/>
            <person name="Chapman J.A."/>
            <person name="Shapiro H."/>
            <person name="Aerts A."/>
            <person name="Otillar R.P."/>
            <person name="Terry A.Y."/>
            <person name="Boore J.L."/>
            <person name="Simakov O."/>
            <person name="Marletaz F."/>
            <person name="Cho S.-J."/>
            <person name="Edsinger-Gonzales E."/>
            <person name="Havlak P."/>
            <person name="Kuo D.-H."/>
            <person name="Larsson T."/>
            <person name="Lv J."/>
            <person name="Arendt D."/>
            <person name="Savage R."/>
            <person name="Osoegawa K."/>
            <person name="de Jong P."/>
            <person name="Lindberg D.R."/>
            <person name="Seaver E.C."/>
            <person name="Weisblat D.A."/>
            <person name="Putnam N.H."/>
            <person name="Grigoriev I.V."/>
            <person name="Rokhsar D.S."/>
        </authorList>
    </citation>
    <scope>NUCLEOTIDE SEQUENCE</scope>
    <source>
        <strain evidence="7">I ESC-2004</strain>
    </source>
</reference>
<keyword evidence="7" id="KW-1185">Reference proteome</keyword>
<organism evidence="5">
    <name type="scientific">Capitella teleta</name>
    <name type="common">Polychaete worm</name>
    <dbReference type="NCBI Taxonomy" id="283909"/>
    <lineage>
        <taxon>Eukaryota</taxon>
        <taxon>Metazoa</taxon>
        <taxon>Spiralia</taxon>
        <taxon>Lophotrochozoa</taxon>
        <taxon>Annelida</taxon>
        <taxon>Polychaeta</taxon>
        <taxon>Sedentaria</taxon>
        <taxon>Scolecida</taxon>
        <taxon>Capitellidae</taxon>
        <taxon>Capitella</taxon>
    </lineage>
</organism>
<feature type="domain" description="CUB" evidence="4">
    <location>
        <begin position="118"/>
        <end position="239"/>
    </location>
</feature>
<dbReference type="SUPFAM" id="SSF49854">
    <property type="entry name" value="Spermadhesin, CUB domain"/>
    <property type="match status" value="1"/>
</dbReference>
<dbReference type="AlphaFoldDB" id="R7VE35"/>
<evidence type="ECO:0000313" key="7">
    <source>
        <dbReference type="Proteomes" id="UP000014760"/>
    </source>
</evidence>
<dbReference type="PROSITE" id="PS01180">
    <property type="entry name" value="CUB"/>
    <property type="match status" value="1"/>
</dbReference>
<keyword evidence="1" id="KW-1015">Disulfide bond</keyword>
<feature type="signal peptide" evidence="3">
    <location>
        <begin position="1"/>
        <end position="16"/>
    </location>
</feature>
<name>R7VE35_CAPTE</name>
<sequence>MRRLLLASLLIFFCEAGSKQNDLIEMCVGESLLLDCPAGQVATGQLVGVQDSSCNCTCPGIRCNTDHDLKHIAKKCLWKSSSCQLQSFGSRRLKIGCPSGVNVKGFQCMPQENIYDICSKSSHIRLKPDSSGFIHSPNYPGAVSESVKPCSVVIEGPQGLGVHLNLLHMDLDSECSGYVQFESNLSHNKSIQGEKLCGFEDKNIQYSETLRGPVRVSFVTSGHSFVPPLTGFLLEYSINKNIPPLPLLSPSPSTPSSPSKTKR</sequence>
<dbReference type="Proteomes" id="UP000014760">
    <property type="component" value="Unassembled WGS sequence"/>
</dbReference>
<dbReference type="EnsemblMetazoa" id="CapteT229234">
    <property type="protein sequence ID" value="CapteP229234"/>
    <property type="gene ID" value="CapteG229234"/>
</dbReference>
<dbReference type="EMBL" id="AMQN01039017">
    <property type="status" value="NOT_ANNOTATED_CDS"/>
    <property type="molecule type" value="Genomic_DNA"/>
</dbReference>
<dbReference type="HOGENOM" id="CLU_1058617_0_0_1"/>
<evidence type="ECO:0000259" key="4">
    <source>
        <dbReference type="PROSITE" id="PS01180"/>
    </source>
</evidence>
<gene>
    <name evidence="5" type="ORF">CAPTEDRAFT_229234</name>
</gene>
<dbReference type="InterPro" id="IPR035914">
    <property type="entry name" value="Sperma_CUB_dom_sf"/>
</dbReference>
<feature type="chain" id="PRO_5008789028" description="CUB domain-containing protein" evidence="3">
    <location>
        <begin position="17"/>
        <end position="263"/>
    </location>
</feature>
<evidence type="ECO:0000256" key="3">
    <source>
        <dbReference type="SAM" id="SignalP"/>
    </source>
</evidence>
<comment type="caution">
    <text evidence="2">Lacks conserved residue(s) required for the propagation of feature annotation.</text>
</comment>
<evidence type="ECO:0000256" key="1">
    <source>
        <dbReference type="ARBA" id="ARBA00023157"/>
    </source>
</evidence>
<dbReference type="CDD" id="cd00041">
    <property type="entry name" value="CUB"/>
    <property type="match status" value="1"/>
</dbReference>
<keyword evidence="3" id="KW-0732">Signal</keyword>
<dbReference type="EMBL" id="KB294892">
    <property type="protein sequence ID" value="ELU13940.1"/>
    <property type="molecule type" value="Genomic_DNA"/>
</dbReference>
<accession>R7VE35</accession>
<dbReference type="Gene3D" id="2.60.120.290">
    <property type="entry name" value="Spermadhesin, CUB domain"/>
    <property type="match status" value="1"/>
</dbReference>
<protein>
    <recommendedName>
        <fullName evidence="4">CUB domain-containing protein</fullName>
    </recommendedName>
</protein>
<evidence type="ECO:0000256" key="2">
    <source>
        <dbReference type="PROSITE-ProRule" id="PRU00059"/>
    </source>
</evidence>